<evidence type="ECO:0000313" key="4">
    <source>
        <dbReference type="Proteomes" id="UP000230750"/>
    </source>
</evidence>
<reference evidence="3 4" key="1">
    <citation type="journal article" date="2017" name="PLoS Biol.">
        <title>The sea cucumber genome provides insights into morphological evolution and visceral regeneration.</title>
        <authorList>
            <person name="Zhang X."/>
            <person name="Sun L."/>
            <person name="Yuan J."/>
            <person name="Sun Y."/>
            <person name="Gao Y."/>
            <person name="Zhang L."/>
            <person name="Li S."/>
            <person name="Dai H."/>
            <person name="Hamel J.F."/>
            <person name="Liu C."/>
            <person name="Yu Y."/>
            <person name="Liu S."/>
            <person name="Lin W."/>
            <person name="Guo K."/>
            <person name="Jin S."/>
            <person name="Xu P."/>
            <person name="Storey K.B."/>
            <person name="Huan P."/>
            <person name="Zhang T."/>
            <person name="Zhou Y."/>
            <person name="Zhang J."/>
            <person name="Lin C."/>
            <person name="Li X."/>
            <person name="Xing L."/>
            <person name="Huo D."/>
            <person name="Sun M."/>
            <person name="Wang L."/>
            <person name="Mercier A."/>
            <person name="Li F."/>
            <person name="Yang H."/>
            <person name="Xiang J."/>
        </authorList>
    </citation>
    <scope>NUCLEOTIDE SEQUENCE [LARGE SCALE GENOMIC DNA]</scope>
    <source>
        <strain evidence="3">Shaxun</strain>
        <tissue evidence="3">Muscle</tissue>
    </source>
</reference>
<feature type="transmembrane region" description="Helical" evidence="1">
    <location>
        <begin position="115"/>
        <end position="134"/>
    </location>
</feature>
<dbReference type="GO" id="GO:0019236">
    <property type="term" value="P:response to pheromone"/>
    <property type="evidence" value="ECO:0007669"/>
    <property type="project" value="InterPro"/>
</dbReference>
<dbReference type="InterPro" id="IPR047831">
    <property type="entry name" value="GPR180/TMEM145"/>
</dbReference>
<feature type="domain" description="GPR180/TMEM145 transmembrane" evidence="2">
    <location>
        <begin position="1"/>
        <end position="157"/>
    </location>
</feature>
<protein>
    <recommendedName>
        <fullName evidence="2">GPR180/TMEM145 transmembrane domain-containing protein</fullName>
    </recommendedName>
</protein>
<feature type="transmembrane region" description="Helical" evidence="1">
    <location>
        <begin position="140"/>
        <end position="161"/>
    </location>
</feature>
<sequence length="193" mass="21992">LEICAQFGMLYMMLSLALGWTLSTSKTEVNSKIWKKSPHAKIVGSLAAVQCICIILEQLFSSSHSMYHDHQSILGILALLLRTVLAVLFANYLYQVVSKERSVVRRLFYKGFATYCFLWFLAYPVILLVSTFLNEARQKMTVVFGVTISQSIAVVMLYRLFLSRSLYWEISALSSASLPLRLDIKNFDNKSIR</sequence>
<dbReference type="PANTHER" id="PTHR23252:SF29">
    <property type="entry name" value="INTEGRAL MEMBRANE PROTEIN GPR180"/>
    <property type="match status" value="1"/>
</dbReference>
<keyword evidence="1" id="KW-1133">Transmembrane helix</keyword>
<evidence type="ECO:0000256" key="1">
    <source>
        <dbReference type="SAM" id="Phobius"/>
    </source>
</evidence>
<dbReference type="Pfam" id="PF10192">
    <property type="entry name" value="GPR180-TMEM145_TM"/>
    <property type="match status" value="1"/>
</dbReference>
<dbReference type="PANTHER" id="PTHR23252">
    <property type="entry name" value="INTIMAL THICKNESS RECEPTOR-RELATED"/>
    <property type="match status" value="1"/>
</dbReference>
<keyword evidence="1" id="KW-0472">Membrane</keyword>
<proteinExistence type="predicted"/>
<dbReference type="STRING" id="307972.A0A2G8JLY3"/>
<organism evidence="3 4">
    <name type="scientific">Stichopus japonicus</name>
    <name type="common">Sea cucumber</name>
    <dbReference type="NCBI Taxonomy" id="307972"/>
    <lineage>
        <taxon>Eukaryota</taxon>
        <taxon>Metazoa</taxon>
        <taxon>Echinodermata</taxon>
        <taxon>Eleutherozoa</taxon>
        <taxon>Echinozoa</taxon>
        <taxon>Holothuroidea</taxon>
        <taxon>Aspidochirotacea</taxon>
        <taxon>Aspidochirotida</taxon>
        <taxon>Stichopodidae</taxon>
        <taxon>Apostichopus</taxon>
    </lineage>
</organism>
<accession>A0A2G8JLY3</accession>
<dbReference type="GO" id="GO:0007186">
    <property type="term" value="P:G protein-coupled receptor signaling pathway"/>
    <property type="evidence" value="ECO:0007669"/>
    <property type="project" value="InterPro"/>
</dbReference>
<name>A0A2G8JLY3_STIJA</name>
<dbReference type="EMBL" id="MRZV01001625">
    <property type="protein sequence ID" value="PIK36738.1"/>
    <property type="molecule type" value="Genomic_DNA"/>
</dbReference>
<evidence type="ECO:0000259" key="2">
    <source>
        <dbReference type="Pfam" id="PF10192"/>
    </source>
</evidence>
<feature type="transmembrane region" description="Helical" evidence="1">
    <location>
        <begin position="6"/>
        <end position="22"/>
    </location>
</feature>
<evidence type="ECO:0000313" key="3">
    <source>
        <dbReference type="EMBL" id="PIK36738.1"/>
    </source>
</evidence>
<gene>
    <name evidence="3" type="ORF">BSL78_26424</name>
</gene>
<comment type="caution">
    <text evidence="3">The sequence shown here is derived from an EMBL/GenBank/DDBJ whole genome shotgun (WGS) entry which is preliminary data.</text>
</comment>
<feature type="transmembrane region" description="Helical" evidence="1">
    <location>
        <begin position="72"/>
        <end position="94"/>
    </location>
</feature>
<dbReference type="InterPro" id="IPR019336">
    <property type="entry name" value="GPR180/TMEM145_TM"/>
</dbReference>
<dbReference type="AlphaFoldDB" id="A0A2G8JLY3"/>
<keyword evidence="4" id="KW-1185">Reference proteome</keyword>
<feature type="non-terminal residue" evidence="3">
    <location>
        <position position="1"/>
    </location>
</feature>
<keyword evidence="1" id="KW-0812">Transmembrane</keyword>
<dbReference type="OrthoDB" id="45670at2759"/>
<dbReference type="Proteomes" id="UP000230750">
    <property type="component" value="Unassembled WGS sequence"/>
</dbReference>